<dbReference type="Proteomes" id="UP000292781">
    <property type="component" value="Unassembled WGS sequence"/>
</dbReference>
<organism evidence="3 4">
    <name type="scientific">Siculibacillus lacustris</name>
    <dbReference type="NCBI Taxonomy" id="1549641"/>
    <lineage>
        <taxon>Bacteria</taxon>
        <taxon>Pseudomonadati</taxon>
        <taxon>Pseudomonadota</taxon>
        <taxon>Alphaproteobacteria</taxon>
        <taxon>Hyphomicrobiales</taxon>
        <taxon>Ancalomicrobiaceae</taxon>
        <taxon>Siculibacillus</taxon>
    </lineage>
</organism>
<dbReference type="EMBL" id="SJFN01000045">
    <property type="protein sequence ID" value="TBW33371.1"/>
    <property type="molecule type" value="Genomic_DNA"/>
</dbReference>
<evidence type="ECO:0000259" key="2">
    <source>
        <dbReference type="Pfam" id="PF23639"/>
    </source>
</evidence>
<dbReference type="AlphaFoldDB" id="A0A4Q9VEX6"/>
<dbReference type="InterPro" id="IPR055570">
    <property type="entry name" value="DUF7146"/>
</dbReference>
<evidence type="ECO:0000313" key="3">
    <source>
        <dbReference type="EMBL" id="TBW33371.1"/>
    </source>
</evidence>
<sequence length="419" mass="45636">MTTRAEWVEDARLADIVEVAGRLGAKLRQAGRELVGPCPLCGGRGDKLQINPAKRIFNCGHDGGAGGDVVALVCHVRDYDPKLGFLAACEWINGTPPPDGEVTETPAARQEREQRAEERRRDAERKAERDDDAVRRFREKERERAYAIWNAGVPLAGSHAAAYLAARGILHQSGLRLRFAASMTYWVWSKAQKCFVSAGDYPVMLAAIVGADGRFLAVHQTFLDPVAPRKALIADPTTGETRDTAGRPLYPPKKVRGPRGTGIIHLTKPPAPIEVTVGEGIETTASVRDSAIDAGRRVDEIAWIVGVSLGNLGGAAAEAVRHPDGLKKPDARGRLRLVRIPGPEPDWTKPGIVLPPSVRRALLLCDGDSDRATVDYATRRAARRWARAGVSTRRAWPTDGLDFNDMRQAEMLARPGDRT</sequence>
<reference evidence="3 4" key="1">
    <citation type="submission" date="2019-02" db="EMBL/GenBank/DDBJ databases">
        <title>Siculibacillus lacustris gen. nov., sp. nov., a new rosette-forming bacterium isolated from a freshwater crater lake (Lake St. Ana, Romania).</title>
        <authorList>
            <person name="Felfoldi T."/>
            <person name="Marton Z."/>
            <person name="Szabo A."/>
            <person name="Mentes A."/>
            <person name="Boka K."/>
            <person name="Marialigeti K."/>
            <person name="Mathe I."/>
            <person name="Koncz M."/>
            <person name="Schumann P."/>
            <person name="Toth E."/>
        </authorList>
    </citation>
    <scope>NUCLEOTIDE SEQUENCE [LARGE SCALE GENOMIC DNA]</scope>
    <source>
        <strain evidence="3 4">SA-279</strain>
    </source>
</reference>
<dbReference type="GO" id="GO:0008270">
    <property type="term" value="F:zinc ion binding"/>
    <property type="evidence" value="ECO:0007669"/>
    <property type="project" value="InterPro"/>
</dbReference>
<accession>A0A4Q9VEX6</accession>
<proteinExistence type="predicted"/>
<keyword evidence="4" id="KW-1185">Reference proteome</keyword>
<dbReference type="GO" id="GO:0006260">
    <property type="term" value="P:DNA replication"/>
    <property type="evidence" value="ECO:0007669"/>
    <property type="project" value="InterPro"/>
</dbReference>
<dbReference type="GO" id="GO:0003677">
    <property type="term" value="F:DNA binding"/>
    <property type="evidence" value="ECO:0007669"/>
    <property type="project" value="InterPro"/>
</dbReference>
<feature type="region of interest" description="Disordered" evidence="1">
    <location>
        <begin position="96"/>
        <end position="132"/>
    </location>
</feature>
<feature type="domain" description="DUF7146" evidence="2">
    <location>
        <begin position="140"/>
        <end position="236"/>
    </location>
</feature>
<evidence type="ECO:0000313" key="4">
    <source>
        <dbReference type="Proteomes" id="UP000292781"/>
    </source>
</evidence>
<feature type="compositionally biased region" description="Basic and acidic residues" evidence="1">
    <location>
        <begin position="109"/>
        <end position="132"/>
    </location>
</feature>
<dbReference type="InterPro" id="IPR036977">
    <property type="entry name" value="DNA_primase_Znf_CHC2"/>
</dbReference>
<gene>
    <name evidence="3" type="ORF">EYW49_20645</name>
</gene>
<dbReference type="OrthoDB" id="9811157at2"/>
<dbReference type="SUPFAM" id="SSF57783">
    <property type="entry name" value="Zinc beta-ribbon"/>
    <property type="match status" value="1"/>
</dbReference>
<evidence type="ECO:0000256" key="1">
    <source>
        <dbReference type="SAM" id="MobiDB-lite"/>
    </source>
</evidence>
<dbReference type="RefSeq" id="WP_131311527.1">
    <property type="nucleotide sequence ID" value="NZ_SJFN01000045.1"/>
</dbReference>
<comment type="caution">
    <text evidence="3">The sequence shown here is derived from an EMBL/GenBank/DDBJ whole genome shotgun (WGS) entry which is preliminary data.</text>
</comment>
<dbReference type="Pfam" id="PF23639">
    <property type="entry name" value="DUF7146"/>
    <property type="match status" value="1"/>
</dbReference>
<name>A0A4Q9VEX6_9HYPH</name>
<dbReference type="Gene3D" id="3.90.580.10">
    <property type="entry name" value="Zinc finger, CHC2-type domain"/>
    <property type="match status" value="1"/>
</dbReference>
<feature type="region of interest" description="Disordered" evidence="1">
    <location>
        <begin position="236"/>
        <end position="255"/>
    </location>
</feature>
<protein>
    <recommendedName>
        <fullName evidence="2">DUF7146 domain-containing protein</fullName>
    </recommendedName>
</protein>